<name>A0A9W6GCZ6_9ACTN</name>
<gene>
    <name evidence="4" type="ORF">GALLR39Z86_43870</name>
</gene>
<keyword evidence="5" id="KW-1185">Reference proteome</keyword>
<evidence type="ECO:0000256" key="2">
    <source>
        <dbReference type="ARBA" id="ARBA00023315"/>
    </source>
</evidence>
<keyword evidence="2" id="KW-0012">Acyltransferase</keyword>
<dbReference type="PANTHER" id="PTHR43800">
    <property type="entry name" value="PEPTIDYL-LYSINE N-ACETYLTRANSFERASE YJAB"/>
    <property type="match status" value="1"/>
</dbReference>
<evidence type="ECO:0000256" key="1">
    <source>
        <dbReference type="ARBA" id="ARBA00022679"/>
    </source>
</evidence>
<evidence type="ECO:0000259" key="3">
    <source>
        <dbReference type="PROSITE" id="PS51186"/>
    </source>
</evidence>
<dbReference type="PANTHER" id="PTHR43800:SF1">
    <property type="entry name" value="PEPTIDYL-LYSINE N-ACETYLTRANSFERASE YJAB"/>
    <property type="match status" value="1"/>
</dbReference>
<dbReference type="RefSeq" id="WP_270118102.1">
    <property type="nucleotide sequence ID" value="NZ_BAAAOL010000007.1"/>
</dbReference>
<dbReference type="Gene3D" id="3.40.630.30">
    <property type="match status" value="1"/>
</dbReference>
<keyword evidence="1" id="KW-0808">Transferase</keyword>
<dbReference type="EMBL" id="BSDT01000001">
    <property type="protein sequence ID" value="GLI44537.1"/>
    <property type="molecule type" value="Genomic_DNA"/>
</dbReference>
<evidence type="ECO:0000313" key="5">
    <source>
        <dbReference type="Proteomes" id="UP001144313"/>
    </source>
</evidence>
<protein>
    <recommendedName>
        <fullName evidence="3">N-acetyltransferase domain-containing protein</fullName>
    </recommendedName>
</protein>
<dbReference type="Pfam" id="PF13508">
    <property type="entry name" value="Acetyltransf_7"/>
    <property type="match status" value="1"/>
</dbReference>
<proteinExistence type="predicted"/>
<reference evidence="4" key="1">
    <citation type="submission" date="2022-12" db="EMBL/GenBank/DDBJ databases">
        <title>Reference genome sequencing for broad-spectrum identification of bacterial and archaeal isolates by mass spectrometry.</title>
        <authorList>
            <person name="Sekiguchi Y."/>
            <person name="Tourlousse D.M."/>
        </authorList>
    </citation>
    <scope>NUCLEOTIDE SEQUENCE</scope>
    <source>
        <strain evidence="4">LLR39Z86</strain>
    </source>
</reference>
<feature type="domain" description="N-acetyltransferase" evidence="3">
    <location>
        <begin position="206"/>
        <end position="349"/>
    </location>
</feature>
<dbReference type="CDD" id="cd04301">
    <property type="entry name" value="NAT_SF"/>
    <property type="match status" value="1"/>
</dbReference>
<sequence length="349" mass="40323">MTFQTLARRVRNPDLPLGLRYAALRSAVEYYRRLGYHATWSFITGTDPRKRLPLDEWSLIRALDLLEASRNAWLVEMEGFATRRTAFKKLGIPADRGESRYRLAPRWAGPDARSATVIAVIRQWRRDQPYAASALMEPYQPLERELSALVGAYLGNSLDAAQRHRIPELHSRIDAVHREHRHHYHLRHPTARLAKVAELIRNETLPLIRRGWVGDADRITGIFWAARGDMTYLPGLYTREQTQWWVEHVMVPQSELWIAERHGVPVGFAALNGTWLDHLYLEPAHQGRGIGEALLAKAKRRRPELNLRVFEQNTGARAFYARQGFTEVASGDGSDNEERLPDLHLRWRR</sequence>
<accession>A0A9W6GCZ6</accession>
<dbReference type="InterPro" id="IPR016181">
    <property type="entry name" value="Acyl_CoA_acyltransferase"/>
</dbReference>
<dbReference type="InterPro" id="IPR000182">
    <property type="entry name" value="GNAT_dom"/>
</dbReference>
<comment type="caution">
    <text evidence="4">The sequence shown here is derived from an EMBL/GenBank/DDBJ whole genome shotgun (WGS) entry which is preliminary data.</text>
</comment>
<evidence type="ECO:0000313" key="4">
    <source>
        <dbReference type="EMBL" id="GLI44537.1"/>
    </source>
</evidence>
<dbReference type="Proteomes" id="UP001144313">
    <property type="component" value="Unassembled WGS sequence"/>
</dbReference>
<dbReference type="PROSITE" id="PS51186">
    <property type="entry name" value="GNAT"/>
    <property type="match status" value="1"/>
</dbReference>
<organism evidence="4 5">
    <name type="scientific">Glycomyces algeriensis</name>
    <dbReference type="NCBI Taxonomy" id="256037"/>
    <lineage>
        <taxon>Bacteria</taxon>
        <taxon>Bacillati</taxon>
        <taxon>Actinomycetota</taxon>
        <taxon>Actinomycetes</taxon>
        <taxon>Glycomycetales</taxon>
        <taxon>Glycomycetaceae</taxon>
        <taxon>Glycomyces</taxon>
    </lineage>
</organism>
<dbReference type="SUPFAM" id="SSF55729">
    <property type="entry name" value="Acyl-CoA N-acyltransferases (Nat)"/>
    <property type="match status" value="1"/>
</dbReference>
<dbReference type="AlphaFoldDB" id="A0A9W6GCZ6"/>
<dbReference type="GO" id="GO:0016747">
    <property type="term" value="F:acyltransferase activity, transferring groups other than amino-acyl groups"/>
    <property type="evidence" value="ECO:0007669"/>
    <property type="project" value="InterPro"/>
</dbReference>